<sequence>MKGQRALDPSAAAAAAVRRLGSDRPLFAVSLSTAVSQLLQLTPIPESAADCCPSQIPSFCISPRAGDDAIESDSLRAEDKPVFGRAGGNQQREENTLVDTDQKGTDARQMQWLTGRFIAQVRTHFEATLAASCEKEGEAPASGGEEAQVSEGEEEETIKHQKAVCSAAFNWGLLLLLSAESALLAEPTPQLTPKTTAEGSPNQQNKSLYSPEISRLEAEAVKSNQNDKAESADSILREALFAFEIVIRVSPLTATRVLPKVLEWIDWGLSRTRGHHALPSGENETDTEHIRFLVDALQNAETGGWEGPVERRAQQIRRGSLSALFSCPIPNCVASGRIFNPSEHLSRVRLLTLLLRGNRVLLGCSRVLAACVVSPRGARGVCEGDSSNCMRGTAPENKIEGENTKAAAEAEASVQRQLCAETVGQLHAAMKDLRAALFPGAHTEQHQLSRTLQLEHGEIESLSRAEKMILAACLPPVLRWVGAPLQHSTGGSQAGNGSAASTDRYTKQNFSWAFAGTDFSAAEDAPQKAAVYLLATIQGLLLSFALKIQGSSKCADTFGVAAAAAEESVVQQAQALLKEIGEFFSLPPNASVDSHSLGLPSGTFIHAVTGFCSRALTAKELPKAFQMNANRADSRILLTTTAASSVVKVQIAERGGARDPRCPLTGRLQLPQGLPDEQLIEVFSRDTMPGGSAMHGGPDRGFLSYLSDEGAFRMAIHVSRIMIALAKSTSLVDEERSLGFIVPPLLRILDVPQAEVRFLGWKCLSEIVVNYPRGALNNYRTPITQALMGGFPIYIEVDVCFDAYLEAFTKFICRTFTDQYDQSFFDCQNFLIDMCHPALNSSESLRSVFLRRSRDLLIFAGDSANLRLCDWMSQTLEALESVSLEAIEEGLQTLKVLLPIGIDIEEFLPQILCRLATIAVVAKEKSAPGYSGPQTRLADLVELVAHQLVCSADNELLRTICTKVTSHFQEWRSDEPSLVHAITEWLSWFSSLLRHERAEA</sequence>
<dbReference type="SUPFAM" id="SSF48371">
    <property type="entry name" value="ARM repeat"/>
    <property type="match status" value="1"/>
</dbReference>
<reference evidence="2" key="2">
    <citation type="submission" date="2013-10" db="EMBL/GenBank/DDBJ databases">
        <authorList>
            <person name="Aslett M."/>
        </authorList>
    </citation>
    <scope>NUCLEOTIDE SEQUENCE [LARGE SCALE GENOMIC DNA]</scope>
    <source>
        <strain evidence="2">Houghton</strain>
    </source>
</reference>
<dbReference type="InterPro" id="IPR016024">
    <property type="entry name" value="ARM-type_fold"/>
</dbReference>
<protein>
    <submittedName>
        <fullName evidence="2">Uncharacterized protein</fullName>
    </submittedName>
</protein>
<evidence type="ECO:0000256" key="1">
    <source>
        <dbReference type="SAM" id="MobiDB-lite"/>
    </source>
</evidence>
<gene>
    <name evidence="2" type="ORF">EBH_0017450</name>
</gene>
<name>U6LC15_9EIME</name>
<evidence type="ECO:0000313" key="3">
    <source>
        <dbReference type="Proteomes" id="UP000030750"/>
    </source>
</evidence>
<dbReference type="EMBL" id="HG710837">
    <property type="protein sequence ID" value="CDJ47726.1"/>
    <property type="molecule type" value="Genomic_DNA"/>
</dbReference>
<feature type="compositionally biased region" description="Low complexity" evidence="1">
    <location>
        <begin position="139"/>
        <end position="150"/>
    </location>
</feature>
<reference evidence="2" key="1">
    <citation type="submission" date="2013-10" db="EMBL/GenBank/DDBJ databases">
        <title>Genomic analysis of the causative agents of coccidiosis in chickens.</title>
        <authorList>
            <person name="Reid A.J."/>
            <person name="Blake D."/>
            <person name="Billington K."/>
            <person name="Browne H."/>
            <person name="Dunn M."/>
            <person name="Hung S."/>
            <person name="Kawahara F."/>
            <person name="Miranda-Saavedra D."/>
            <person name="Mourier T."/>
            <person name="Nagra H."/>
            <person name="Otto T.D."/>
            <person name="Rawlings N."/>
            <person name="Sanchez A."/>
            <person name="Sanders M."/>
            <person name="Subramaniam C."/>
            <person name="Tay Y."/>
            <person name="Dear P."/>
            <person name="Doerig C."/>
            <person name="Gruber A."/>
            <person name="Parkinson J."/>
            <person name="Shirley M."/>
            <person name="Wan K.L."/>
            <person name="Berriman M."/>
            <person name="Tomley F."/>
            <person name="Pain A."/>
        </authorList>
    </citation>
    <scope>NUCLEOTIDE SEQUENCE [LARGE SCALE GENOMIC DNA]</scope>
    <source>
        <strain evidence="2">Houghton</strain>
    </source>
</reference>
<dbReference type="VEuPathDB" id="ToxoDB:EBH_0017450"/>
<accession>U6LC15</accession>
<keyword evidence="3" id="KW-1185">Reference proteome</keyword>
<dbReference type="AlphaFoldDB" id="U6LC15"/>
<dbReference type="Proteomes" id="UP000030750">
    <property type="component" value="Unassembled WGS sequence"/>
</dbReference>
<dbReference type="OrthoDB" id="346744at2759"/>
<feature type="region of interest" description="Disordered" evidence="1">
    <location>
        <begin position="134"/>
        <end position="155"/>
    </location>
</feature>
<organism evidence="2 3">
    <name type="scientific">Eimeria brunetti</name>
    <dbReference type="NCBI Taxonomy" id="51314"/>
    <lineage>
        <taxon>Eukaryota</taxon>
        <taxon>Sar</taxon>
        <taxon>Alveolata</taxon>
        <taxon>Apicomplexa</taxon>
        <taxon>Conoidasida</taxon>
        <taxon>Coccidia</taxon>
        <taxon>Eucoccidiorida</taxon>
        <taxon>Eimeriorina</taxon>
        <taxon>Eimeriidae</taxon>
        <taxon>Eimeria</taxon>
    </lineage>
</organism>
<evidence type="ECO:0000313" key="2">
    <source>
        <dbReference type="EMBL" id="CDJ47726.1"/>
    </source>
</evidence>
<proteinExistence type="predicted"/>